<evidence type="ECO:0000256" key="2">
    <source>
        <dbReference type="ARBA" id="ARBA00022553"/>
    </source>
</evidence>
<dbReference type="CDD" id="cd00833">
    <property type="entry name" value="PKS"/>
    <property type="match status" value="1"/>
</dbReference>
<dbReference type="InterPro" id="IPR055123">
    <property type="entry name" value="SpnB-like_Rossmann"/>
</dbReference>
<dbReference type="InterPro" id="IPR013968">
    <property type="entry name" value="PKS_KR"/>
</dbReference>
<feature type="domain" description="PKS/mFAS DH" evidence="9">
    <location>
        <begin position="1114"/>
        <end position="1404"/>
    </location>
</feature>
<dbReference type="InterPro" id="IPR036291">
    <property type="entry name" value="NAD(P)-bd_dom_sf"/>
</dbReference>
<dbReference type="PROSITE" id="PS00012">
    <property type="entry name" value="PHOSPHOPANTETHEINE"/>
    <property type="match status" value="2"/>
</dbReference>
<dbReference type="SMART" id="SM01294">
    <property type="entry name" value="PKS_PP_betabranch"/>
    <property type="match status" value="2"/>
</dbReference>
<protein>
    <submittedName>
        <fullName evidence="10">SDR family NAD(P)-dependent oxidoreductase</fullName>
    </submittedName>
</protein>
<dbReference type="InterPro" id="IPR009081">
    <property type="entry name" value="PP-bd_ACP"/>
</dbReference>
<feature type="region of interest" description="C-terminal hotdog fold" evidence="5">
    <location>
        <begin position="1257"/>
        <end position="1404"/>
    </location>
</feature>
<dbReference type="SUPFAM" id="SSF51735">
    <property type="entry name" value="NAD(P)-binding Rossmann-fold domains"/>
    <property type="match status" value="2"/>
</dbReference>
<evidence type="ECO:0000313" key="10">
    <source>
        <dbReference type="EMBL" id="MFC4537079.1"/>
    </source>
</evidence>
<dbReference type="InterPro" id="IPR049900">
    <property type="entry name" value="PKS_mFAS_DH"/>
</dbReference>
<feature type="region of interest" description="Disordered" evidence="6">
    <location>
        <begin position="1865"/>
        <end position="1894"/>
    </location>
</feature>
<evidence type="ECO:0000259" key="7">
    <source>
        <dbReference type="PROSITE" id="PS50075"/>
    </source>
</evidence>
<keyword evidence="1" id="KW-0596">Phosphopantetheine</keyword>
<feature type="region of interest" description="N-terminal hotdog fold" evidence="5">
    <location>
        <begin position="1114"/>
        <end position="1239"/>
    </location>
</feature>
<evidence type="ECO:0000256" key="6">
    <source>
        <dbReference type="SAM" id="MobiDB-lite"/>
    </source>
</evidence>
<keyword evidence="3" id="KW-0808">Transferase</keyword>
<dbReference type="Pfam" id="PF14765">
    <property type="entry name" value="PS-DH"/>
    <property type="match status" value="1"/>
</dbReference>
<dbReference type="Pfam" id="PF22621">
    <property type="entry name" value="CurL-like_PKS_C"/>
    <property type="match status" value="1"/>
</dbReference>
<dbReference type="SUPFAM" id="SSF52151">
    <property type="entry name" value="FabD/lysophospholipase-like"/>
    <property type="match status" value="1"/>
</dbReference>
<dbReference type="Pfam" id="PF02801">
    <property type="entry name" value="Ketoacyl-synt_C"/>
    <property type="match status" value="1"/>
</dbReference>
<feature type="region of interest" description="Disordered" evidence="6">
    <location>
        <begin position="624"/>
        <end position="660"/>
    </location>
</feature>
<organism evidence="10 11">
    <name type="scientific">Sphaerisporangium dianthi</name>
    <dbReference type="NCBI Taxonomy" id="1436120"/>
    <lineage>
        <taxon>Bacteria</taxon>
        <taxon>Bacillati</taxon>
        <taxon>Actinomycetota</taxon>
        <taxon>Actinomycetes</taxon>
        <taxon>Streptosporangiales</taxon>
        <taxon>Streptosporangiaceae</taxon>
        <taxon>Sphaerisporangium</taxon>
    </lineage>
</organism>
<reference evidence="11" key="1">
    <citation type="journal article" date="2019" name="Int. J. Syst. Evol. Microbiol.">
        <title>The Global Catalogue of Microorganisms (GCM) 10K type strain sequencing project: providing services to taxonomists for standard genome sequencing and annotation.</title>
        <authorList>
            <consortium name="The Broad Institute Genomics Platform"/>
            <consortium name="The Broad Institute Genome Sequencing Center for Infectious Disease"/>
            <person name="Wu L."/>
            <person name="Ma J."/>
        </authorList>
    </citation>
    <scope>NUCLEOTIDE SEQUENCE [LARGE SCALE GENOMIC DNA]</scope>
    <source>
        <strain evidence="11">CGMCC 4.7132</strain>
    </source>
</reference>
<dbReference type="SMART" id="SM00822">
    <property type="entry name" value="PKS_KR"/>
    <property type="match status" value="1"/>
</dbReference>
<dbReference type="Gene3D" id="3.40.50.720">
    <property type="entry name" value="NAD(P)-binding Rossmann-like Domain"/>
    <property type="match status" value="2"/>
</dbReference>
<dbReference type="InterPro" id="IPR057326">
    <property type="entry name" value="KR_dom"/>
</dbReference>
<feature type="domain" description="Ketosynthase family 3 (KS3)" evidence="8">
    <location>
        <begin position="194"/>
        <end position="620"/>
    </location>
</feature>
<dbReference type="InterPro" id="IPR014031">
    <property type="entry name" value="Ketoacyl_synth_C"/>
</dbReference>
<dbReference type="InterPro" id="IPR016035">
    <property type="entry name" value="Acyl_Trfase/lysoPLipase"/>
</dbReference>
<dbReference type="InterPro" id="IPR049552">
    <property type="entry name" value="PKS_DH_N"/>
</dbReference>
<dbReference type="EMBL" id="JBHSFP010000078">
    <property type="protein sequence ID" value="MFC4537079.1"/>
    <property type="molecule type" value="Genomic_DNA"/>
</dbReference>
<dbReference type="InterPro" id="IPR014030">
    <property type="entry name" value="Ketoacyl_synth_N"/>
</dbReference>
<dbReference type="PANTHER" id="PTHR43775:SF51">
    <property type="entry name" value="INACTIVE PHENOLPHTHIOCEROL SYNTHESIS POLYKETIDE SYNTHASE TYPE I PKS1-RELATED"/>
    <property type="match status" value="1"/>
</dbReference>
<dbReference type="PROSITE" id="PS50075">
    <property type="entry name" value="CARRIER"/>
    <property type="match status" value="2"/>
</dbReference>
<dbReference type="InterPro" id="IPR016036">
    <property type="entry name" value="Malonyl_transacylase_ACP-bd"/>
</dbReference>
<dbReference type="PROSITE" id="PS52004">
    <property type="entry name" value="KS3_2"/>
    <property type="match status" value="1"/>
</dbReference>
<dbReference type="PROSITE" id="PS00606">
    <property type="entry name" value="KS3_1"/>
    <property type="match status" value="1"/>
</dbReference>
<dbReference type="CDD" id="cd08956">
    <property type="entry name" value="KR_3_FAS_SDR_x"/>
    <property type="match status" value="1"/>
</dbReference>
<dbReference type="SMART" id="SM00826">
    <property type="entry name" value="PKS_DH"/>
    <property type="match status" value="1"/>
</dbReference>
<evidence type="ECO:0000256" key="5">
    <source>
        <dbReference type="PROSITE-ProRule" id="PRU01363"/>
    </source>
</evidence>
<accession>A0ABV9CX38</accession>
<name>A0ABV9CX38_9ACTN</name>
<dbReference type="Gene3D" id="3.40.366.10">
    <property type="entry name" value="Malonyl-Coenzyme A Acyl Carrier Protein, domain 2"/>
    <property type="match status" value="1"/>
</dbReference>
<dbReference type="Gene3D" id="3.40.47.10">
    <property type="match status" value="1"/>
</dbReference>
<dbReference type="SUPFAM" id="SSF55048">
    <property type="entry name" value="Probable ACP-binding domain of malonyl-CoA ACP transacylase"/>
    <property type="match status" value="1"/>
</dbReference>
<dbReference type="PROSITE" id="PS52019">
    <property type="entry name" value="PKS_MFAS_DH"/>
    <property type="match status" value="1"/>
</dbReference>
<dbReference type="Pfam" id="PF08659">
    <property type="entry name" value="KR"/>
    <property type="match status" value="1"/>
</dbReference>
<dbReference type="InterPro" id="IPR016039">
    <property type="entry name" value="Thiolase-like"/>
</dbReference>
<dbReference type="InterPro" id="IPR049551">
    <property type="entry name" value="PKS_DH_C"/>
</dbReference>
<dbReference type="InterPro" id="IPR014043">
    <property type="entry name" value="Acyl_transferase_dom"/>
</dbReference>
<dbReference type="Pfam" id="PF21089">
    <property type="entry name" value="PKS_DH_N"/>
    <property type="match status" value="1"/>
</dbReference>
<keyword evidence="2" id="KW-0597">Phosphoprotein</keyword>
<dbReference type="InterPro" id="IPR001227">
    <property type="entry name" value="Ac_transferase_dom_sf"/>
</dbReference>
<keyword evidence="4" id="KW-0012">Acyltransferase</keyword>
<feature type="domain" description="Carrier" evidence="7">
    <location>
        <begin position="1909"/>
        <end position="1986"/>
    </location>
</feature>
<evidence type="ECO:0000259" key="8">
    <source>
        <dbReference type="PROSITE" id="PS52004"/>
    </source>
</evidence>
<dbReference type="InterPro" id="IPR006162">
    <property type="entry name" value="Ppantetheine_attach_site"/>
</dbReference>
<dbReference type="InterPro" id="IPR042104">
    <property type="entry name" value="PKS_dehydratase_sf"/>
</dbReference>
<sequence>MGQWLADADLERMRRQGLPPLTVDEGLALFDEAVASGQASLVPLHIDTAALRARTDEVPAALRGLAHRPARRTAAARTAGSGAGMLQRRLDGKSDAERDRILLETVRTHVAAVLQHAGPEQVDPDRAFRELGFDSLAAVELRNRLATATGLTLPATLVFDHPTSRAVVAYVTSRLAPAPQAAPVTAAVAPVPADDPIAIVAISCRFPGGVRSAEELWRLVADGRDAVGDFPADRGWPGDRIYDPEPGVPGRTYVREGGFLYDAAEFDPEFFGISPREALAMDPQQRLLLQASWEAFERAGIDPTSMRGSQTGVYAGVMYHDYGTRAQDLPEDLTAYLGNGSAGSIASGRVSYSLGLEGPAVTVDTACSSSLVALHMACQALRSGEITMALAGGVTVMPSPEIFVDFSRQRGLAADGRCKAFAEAADGTGWAEGVGLLLVERLSDARRLGHPVLAVVRGTAINQDGASNGLTAPNGPSQQRVIRQALTNAGLDVADVDAVEGHGTGTRLGDPIEAQALLATYGQGRGEDRPLWLGSIKSNIGHAQAAAGVSGVIKMVMALRNGMLPKTLHVDRPTPQVDWAEGAVRLLTEAREWPRNGHPRRAGVSSFGLSGTNAHVIVEEAPQTGAAPAPAATADAGTTDAGTTDAATAGTGASPVSGQSPEPVLVPLVVSAKSGDALRAQADRLKAHLQANPEQPIADVAYSLATTRAALAHRAVVLAQDRDGALRGLAGVAGGRETAETVTGTAAADGLTAFVFSGQGAQRLGMGRRLHEDFPAFAAAFDAVVAELDGHLDRPLREVLWEDGAELDQTVYAQAGIFAVEVALFRLFESWGVLPDLLMGHSVGELAAAHAAGVLSLADACTLVAARGRLMQELPPGGAMIALQATEEEVLPLLTGRVALAAVNGPASVVISGDEDAATAVAARFAADGRKTSRLRVSHAFHSPLMEPMLERFERIARELDYRPPRIRVVSNVTGAVATAEQLTSPEYWVRHVREAVRFADGVRCLAGEGVTRFVELGPDAVLAAMTEACLDDPALIVVPSLRKDRPETGTLMAGLARLHATGSGPDWLRFYAGQDVRHVELPTYAFERRRFWLDAPAAATGDVADIGQRAAGHPLLSAVVVSPESDGVVLTGRLSIETHPWIADHDVLGTVLLPGTGYVELALRAGEEVGCEVIEELTIEALMPLPPTGGTAIQVVVGEPGDDGRRSLAIYSRVEDAPEHVQWTRHVSGVLAEEGRPDVTPESFDVGYRAWPPEGAEQVDISDVYDYLTAQGYHYGPMFRGLRAVWRRGSEIFAEVALPDDARQAAAQFRVHPSLLDAALSATDFLNGRKPQDVGASQLPFSWTGVSLHSGGSSRLRVRINWVGADTQVGSDAVQLDLADSVGNPVLSVGSLVVRAVTPDRVAAAAAASTGTRLRESIYQVGWTHLPLGAAGDAAIGDWAVAGADTFGLGARVPVFGDLAGLAAAIGAGTPAPELVLYSCPAADGDVPVATRSVLDDVLATLRSWLADERFAASRLMVVTRGAVSLDGEAPDLVQAPVWGLVRSAQQENPDRFTLVDLDKDADHAAVLPALAALGEPELAVRGSEVRVPRLTGVPAGDAAAPAPWDPSGTVLITGGTSGLGAVVARHLVSVHGVRHLLLASRRGAAAEGAGELTSELSALGATVTVAACDVADRADVAGLLAGIPAEHPLRSVVHAAGVMENALIGTLSRGQMDRVLRPKIDGGWHLHELTKDMDLASFVLFSSVSGLVMGAGQGNYAAANRFADALASHRRSAGLPATTLAFGLWTTQTGLGLTGPGGTGVDADAEERRMVGLGLPPMSSAEGLVLFDEAVGAGRPMLVVMRVDAAALADAAATGPAMLRELAKGQARRRPERTPAPRASRADGAGTGTGGGAVTLEQRLAGLGEQERGRVLLDLVRTHVAAVRHDEPDAIDMSRGFTEMGLDSLAAIELRNRLQTATGLRLPATLMFDYPNPGTLAAFLLAELLPGIAESPVADPEESSIRRTLESIPVARLRESGLLDALLRLAAQDEAGMPAPGADHSEEIKSMDVDDLVRAALAGADGDL</sequence>
<feature type="active site" description="Proton acceptor; for dehydratase activity" evidence="5">
    <location>
        <position position="1146"/>
    </location>
</feature>
<dbReference type="PANTHER" id="PTHR43775">
    <property type="entry name" value="FATTY ACID SYNTHASE"/>
    <property type="match status" value="1"/>
</dbReference>
<dbReference type="InterPro" id="IPR020806">
    <property type="entry name" value="PKS_PP-bd"/>
</dbReference>
<dbReference type="Pfam" id="PF00550">
    <property type="entry name" value="PP-binding"/>
    <property type="match status" value="2"/>
</dbReference>
<feature type="domain" description="Carrier" evidence="7">
    <location>
        <begin position="100"/>
        <end position="175"/>
    </location>
</feature>
<dbReference type="Pfam" id="PF00109">
    <property type="entry name" value="ketoacyl-synt"/>
    <property type="match status" value="1"/>
</dbReference>
<dbReference type="RefSeq" id="WP_380852730.1">
    <property type="nucleotide sequence ID" value="NZ_JBHSFP010000078.1"/>
</dbReference>
<dbReference type="Gene3D" id="1.10.1200.10">
    <property type="entry name" value="ACP-like"/>
    <property type="match status" value="2"/>
</dbReference>
<evidence type="ECO:0000313" key="11">
    <source>
        <dbReference type="Proteomes" id="UP001596004"/>
    </source>
</evidence>
<dbReference type="InterPro" id="IPR020807">
    <property type="entry name" value="PKS_DH"/>
</dbReference>
<evidence type="ECO:0000256" key="4">
    <source>
        <dbReference type="ARBA" id="ARBA00023315"/>
    </source>
</evidence>
<evidence type="ECO:0000256" key="1">
    <source>
        <dbReference type="ARBA" id="ARBA00022450"/>
    </source>
</evidence>
<proteinExistence type="predicted"/>
<feature type="active site" description="Proton donor; for dehydratase activity" evidence="5">
    <location>
        <position position="1318"/>
    </location>
</feature>
<comment type="caution">
    <text evidence="10">The sequence shown here is derived from an EMBL/GenBank/DDBJ whole genome shotgun (WGS) entry which is preliminary data.</text>
</comment>
<dbReference type="SMART" id="SM00827">
    <property type="entry name" value="PKS_AT"/>
    <property type="match status" value="1"/>
</dbReference>
<dbReference type="SUPFAM" id="SSF53901">
    <property type="entry name" value="Thiolase-like"/>
    <property type="match status" value="1"/>
</dbReference>
<dbReference type="SMART" id="SM00825">
    <property type="entry name" value="PKS_KS"/>
    <property type="match status" value="1"/>
</dbReference>
<dbReference type="Gene3D" id="3.10.129.110">
    <property type="entry name" value="Polyketide synthase dehydratase"/>
    <property type="match status" value="1"/>
</dbReference>
<evidence type="ECO:0000259" key="9">
    <source>
        <dbReference type="PROSITE" id="PS52019"/>
    </source>
</evidence>
<dbReference type="Pfam" id="PF00698">
    <property type="entry name" value="Acyl_transf_1"/>
    <property type="match status" value="1"/>
</dbReference>
<dbReference type="SUPFAM" id="SSF47336">
    <property type="entry name" value="ACP-like"/>
    <property type="match status" value="2"/>
</dbReference>
<dbReference type="Pfam" id="PF22953">
    <property type="entry name" value="SpnB_Rossmann"/>
    <property type="match status" value="1"/>
</dbReference>
<dbReference type="InterPro" id="IPR018201">
    <property type="entry name" value="Ketoacyl_synth_AS"/>
</dbReference>
<keyword evidence="11" id="KW-1185">Reference proteome</keyword>
<dbReference type="InterPro" id="IPR050091">
    <property type="entry name" value="PKS_NRPS_Biosynth_Enz"/>
</dbReference>
<dbReference type="InterPro" id="IPR020841">
    <property type="entry name" value="PKS_Beta-ketoAc_synthase_dom"/>
</dbReference>
<gene>
    <name evidence="10" type="ORF">ACFO60_40430</name>
</gene>
<feature type="compositionally biased region" description="Low complexity" evidence="6">
    <location>
        <begin position="624"/>
        <end position="653"/>
    </location>
</feature>
<dbReference type="Gene3D" id="3.30.70.3290">
    <property type="match status" value="1"/>
</dbReference>
<dbReference type="SMART" id="SM00823">
    <property type="entry name" value="PKS_PP"/>
    <property type="match status" value="2"/>
</dbReference>
<dbReference type="Proteomes" id="UP001596004">
    <property type="component" value="Unassembled WGS sequence"/>
</dbReference>
<dbReference type="InterPro" id="IPR036736">
    <property type="entry name" value="ACP-like_sf"/>
</dbReference>
<evidence type="ECO:0000256" key="3">
    <source>
        <dbReference type="ARBA" id="ARBA00022679"/>
    </source>
</evidence>